<feature type="region of interest" description="Disordered" evidence="15">
    <location>
        <begin position="227"/>
        <end position="254"/>
    </location>
</feature>
<comment type="similarity">
    <text evidence="2">Belongs to the RAP80 family.</text>
</comment>
<evidence type="ECO:0000256" key="5">
    <source>
        <dbReference type="ARBA" id="ARBA00022737"/>
    </source>
</evidence>
<dbReference type="GO" id="GO:0070530">
    <property type="term" value="F:K63-linked polyubiquitin modification-dependent protein binding"/>
    <property type="evidence" value="ECO:0007669"/>
    <property type="project" value="InterPro"/>
</dbReference>
<feature type="compositionally biased region" description="Basic and acidic residues" evidence="15">
    <location>
        <begin position="175"/>
        <end position="188"/>
    </location>
</feature>
<accession>A0A7J7XDK3</accession>
<dbReference type="EMBL" id="JACAGB010000008">
    <property type="protein sequence ID" value="KAF6347598.1"/>
    <property type="molecule type" value="Genomic_DNA"/>
</dbReference>
<dbReference type="GO" id="GO:0042393">
    <property type="term" value="F:histone binding"/>
    <property type="evidence" value="ECO:0007669"/>
    <property type="project" value="TreeGrafter"/>
</dbReference>
<dbReference type="SMART" id="SM00726">
    <property type="entry name" value="UIM"/>
    <property type="match status" value="2"/>
</dbReference>
<dbReference type="InterPro" id="IPR040714">
    <property type="entry name" value="RAP80_UIM"/>
</dbReference>
<evidence type="ECO:0000256" key="10">
    <source>
        <dbReference type="ARBA" id="ARBA00023204"/>
    </source>
</evidence>
<evidence type="ECO:0000256" key="11">
    <source>
        <dbReference type="ARBA" id="ARBA00023242"/>
    </source>
</evidence>
<evidence type="ECO:0000256" key="2">
    <source>
        <dbReference type="ARBA" id="ARBA00006465"/>
    </source>
</evidence>
<feature type="region of interest" description="Disordered" evidence="15">
    <location>
        <begin position="286"/>
        <end position="306"/>
    </location>
</feature>
<evidence type="ECO:0000259" key="16">
    <source>
        <dbReference type="PROSITE" id="PS51908"/>
    </source>
</evidence>
<name>A0A7J7XDK3_PIPKU</name>
<dbReference type="GO" id="GO:0045739">
    <property type="term" value="P:positive regulation of DNA repair"/>
    <property type="evidence" value="ECO:0007669"/>
    <property type="project" value="TreeGrafter"/>
</dbReference>
<dbReference type="InterPro" id="IPR038868">
    <property type="entry name" value="RAP80"/>
</dbReference>
<dbReference type="InterPro" id="IPR006642">
    <property type="entry name" value="Rad18_UBZ4"/>
</dbReference>
<evidence type="ECO:0000256" key="6">
    <source>
        <dbReference type="ARBA" id="ARBA00022763"/>
    </source>
</evidence>
<organism evidence="17 18">
    <name type="scientific">Pipistrellus kuhlii</name>
    <name type="common">Kuhl's pipistrelle</name>
    <dbReference type="NCBI Taxonomy" id="59472"/>
    <lineage>
        <taxon>Eukaryota</taxon>
        <taxon>Metazoa</taxon>
        <taxon>Chordata</taxon>
        <taxon>Craniata</taxon>
        <taxon>Vertebrata</taxon>
        <taxon>Euteleostomi</taxon>
        <taxon>Mammalia</taxon>
        <taxon>Eutheria</taxon>
        <taxon>Laurasiatheria</taxon>
        <taxon>Chiroptera</taxon>
        <taxon>Yangochiroptera</taxon>
        <taxon>Vespertilionidae</taxon>
        <taxon>Pipistrellus</taxon>
    </lineage>
</organism>
<dbReference type="GO" id="GO:0008270">
    <property type="term" value="F:zinc ion binding"/>
    <property type="evidence" value="ECO:0007669"/>
    <property type="project" value="UniProtKB-KW"/>
</dbReference>
<keyword evidence="10 14" id="KW-0234">DNA repair</keyword>
<evidence type="ECO:0000313" key="18">
    <source>
        <dbReference type="Proteomes" id="UP000558488"/>
    </source>
</evidence>
<dbReference type="GO" id="GO:0003677">
    <property type="term" value="F:DNA binding"/>
    <property type="evidence" value="ECO:0007669"/>
    <property type="project" value="InterPro"/>
</dbReference>
<dbReference type="PANTHER" id="PTHR15932">
    <property type="entry name" value="UBIQUITIN INTERACTION MOTIF-CONTAINING PROTEIN 1"/>
    <property type="match status" value="1"/>
</dbReference>
<keyword evidence="5" id="KW-0677">Repeat</keyword>
<feature type="domain" description="UBZ4-type" evidence="16">
    <location>
        <begin position="336"/>
        <end position="363"/>
    </location>
</feature>
<keyword evidence="9" id="KW-0156">Chromatin regulator</keyword>
<evidence type="ECO:0000256" key="15">
    <source>
        <dbReference type="SAM" id="MobiDB-lite"/>
    </source>
</evidence>
<evidence type="ECO:0000256" key="12">
    <source>
        <dbReference type="ARBA" id="ARBA00029973"/>
    </source>
</evidence>
<feature type="compositionally biased region" description="Basic and acidic residues" evidence="15">
    <location>
        <begin position="9"/>
        <end position="23"/>
    </location>
</feature>
<feature type="region of interest" description="Disordered" evidence="15">
    <location>
        <begin position="1"/>
        <end position="31"/>
    </location>
</feature>
<comment type="subcellular location">
    <subcellularLocation>
        <location evidence="1">Nucleus</location>
    </subcellularLocation>
</comment>
<keyword evidence="7 14" id="KW-0863">Zinc-finger</keyword>
<dbReference type="AlphaFoldDB" id="A0A7J7XDK3"/>
<evidence type="ECO:0000256" key="13">
    <source>
        <dbReference type="ARBA" id="ARBA00031558"/>
    </source>
</evidence>
<dbReference type="GO" id="GO:0070531">
    <property type="term" value="C:BRCA1-A complex"/>
    <property type="evidence" value="ECO:0007669"/>
    <property type="project" value="InterPro"/>
</dbReference>
<keyword evidence="18" id="KW-1185">Reference proteome</keyword>
<feature type="compositionally biased region" description="Low complexity" evidence="15">
    <location>
        <begin position="195"/>
        <end position="206"/>
    </location>
</feature>
<dbReference type="Gene3D" id="6.10.250.1800">
    <property type="match status" value="1"/>
</dbReference>
<keyword evidence="6 14" id="KW-0227">DNA damage</keyword>
<dbReference type="Proteomes" id="UP000558488">
    <property type="component" value="Unassembled WGS sequence"/>
</dbReference>
<evidence type="ECO:0000256" key="1">
    <source>
        <dbReference type="ARBA" id="ARBA00004123"/>
    </source>
</evidence>
<proteinExistence type="inferred from homology"/>
<sequence>MPRRKKKIKEAPEAQSLEKKDAETSSPVSVRRKRKLEDALIVISDSDGEEPQEENGLQKMKTKQLNRAKCLAKRKIAQMTEEEQFALALKMSEQEAREVNSQEEEEEELLRKAIAESLNSCRPSDAPATRSQALAVGPSSQSHQEKTRDSATTEGIWQLVPPSLFKGSHVSQGNEAEKREEPWDHTENTEEEPVSGSSGSWDQSSQPVVENENVKCFDRCTGHLAEHTQCGKPQSSQGLFAEETSEEGNSDPAPQSIAALTSKRSLVLMPESPAEEITVCPETQLSSSETFDLEREVSPGSRETQDEVTIITSDKEVGNREDAEKEIPSSFSSSTKVSCPLCDQRFPPTKIERHAMYCNGLVGQDIVLTWRQIEAQSKRDSGIVAQTSLDIEKNEKCYLCKSLVPFKEYQCHVESCLQLARHDQGDGPAESGRVHSAEEGKQRQWLRNPKEKGHSEGRLLSLLEQSEHKTADAEIKTKSSETVAFRVPSPGMEEAGCSREMQSSLAHLDLNESPIKSFVSISEATDCLVDFKKQFTVRPGSRTRSKAGRGRRRKS</sequence>
<reference evidence="17 18" key="1">
    <citation type="journal article" date="2020" name="Nature">
        <title>Six reference-quality genomes reveal evolution of bat adaptations.</title>
        <authorList>
            <person name="Jebb D."/>
            <person name="Huang Z."/>
            <person name="Pippel M."/>
            <person name="Hughes G.M."/>
            <person name="Lavrichenko K."/>
            <person name="Devanna P."/>
            <person name="Winkler S."/>
            <person name="Jermiin L.S."/>
            <person name="Skirmuntt E.C."/>
            <person name="Katzourakis A."/>
            <person name="Burkitt-Gray L."/>
            <person name="Ray D.A."/>
            <person name="Sullivan K.A.M."/>
            <person name="Roscito J.G."/>
            <person name="Kirilenko B.M."/>
            <person name="Davalos L.M."/>
            <person name="Corthals A.P."/>
            <person name="Power M.L."/>
            <person name="Jones G."/>
            <person name="Ransome R.D."/>
            <person name="Dechmann D.K.N."/>
            <person name="Locatelli A.G."/>
            <person name="Puechmaille S.J."/>
            <person name="Fedrigo O."/>
            <person name="Jarvis E.D."/>
            <person name="Hiller M."/>
            <person name="Vernes S.C."/>
            <person name="Myers E.W."/>
            <person name="Teeling E.C."/>
        </authorList>
    </citation>
    <scope>NUCLEOTIDE SEQUENCE [LARGE SCALE GENOMIC DNA]</scope>
    <source>
        <strain evidence="17">MPipKuh1</strain>
        <tissue evidence="17">Flight muscle</tissue>
    </source>
</reference>
<dbReference type="Pfam" id="PF18282">
    <property type="entry name" value="RAP80_UIM"/>
    <property type="match status" value="1"/>
</dbReference>
<dbReference type="PROSITE" id="PS50330">
    <property type="entry name" value="UIM"/>
    <property type="match status" value="1"/>
</dbReference>
<evidence type="ECO:0000256" key="8">
    <source>
        <dbReference type="ARBA" id="ARBA00022833"/>
    </source>
</evidence>
<protein>
    <recommendedName>
        <fullName evidence="3">BRCA1-A complex subunit RAP80</fullName>
    </recommendedName>
    <alternativeName>
        <fullName evidence="13">Receptor-associated protein 80</fullName>
    </alternativeName>
    <alternativeName>
        <fullName evidence="12">Ubiquitin interaction motif-containing protein 1</fullName>
    </alternativeName>
</protein>
<dbReference type="PROSITE" id="PS51908">
    <property type="entry name" value="ZF_UBZ4"/>
    <property type="match status" value="1"/>
</dbReference>
<gene>
    <name evidence="17" type="ORF">mPipKuh1_018461</name>
</gene>
<dbReference type="GO" id="GO:0006302">
    <property type="term" value="P:double-strand break repair"/>
    <property type="evidence" value="ECO:0007669"/>
    <property type="project" value="InterPro"/>
</dbReference>
<feature type="region of interest" description="Disordered" evidence="15">
    <location>
        <begin position="43"/>
        <end position="63"/>
    </location>
</feature>
<dbReference type="GO" id="GO:0006325">
    <property type="term" value="P:chromatin organization"/>
    <property type="evidence" value="ECO:0007669"/>
    <property type="project" value="UniProtKB-KW"/>
</dbReference>
<keyword evidence="4" id="KW-0479">Metal-binding</keyword>
<feature type="compositionally biased region" description="Basic and acidic residues" evidence="15">
    <location>
        <begin position="432"/>
        <end position="455"/>
    </location>
</feature>
<keyword evidence="8" id="KW-0862">Zinc</keyword>
<evidence type="ECO:0000256" key="4">
    <source>
        <dbReference type="ARBA" id="ARBA00022723"/>
    </source>
</evidence>
<dbReference type="InterPro" id="IPR003903">
    <property type="entry name" value="UIM_dom"/>
</dbReference>
<evidence type="ECO:0000256" key="3">
    <source>
        <dbReference type="ARBA" id="ARBA00021660"/>
    </source>
</evidence>
<feature type="region of interest" description="Disordered" evidence="15">
    <location>
        <begin position="423"/>
        <end position="455"/>
    </location>
</feature>
<evidence type="ECO:0000256" key="9">
    <source>
        <dbReference type="ARBA" id="ARBA00022853"/>
    </source>
</evidence>
<evidence type="ECO:0000313" key="17">
    <source>
        <dbReference type="EMBL" id="KAF6347598.1"/>
    </source>
</evidence>
<dbReference type="PANTHER" id="PTHR15932:SF2">
    <property type="entry name" value="BRCA1-A COMPLEX SUBUNIT RAP80"/>
    <property type="match status" value="1"/>
</dbReference>
<comment type="caution">
    <text evidence="17">The sequence shown here is derived from an EMBL/GenBank/DDBJ whole genome shotgun (WGS) entry which is preliminary data.</text>
</comment>
<feature type="region of interest" description="Disordered" evidence="15">
    <location>
        <begin position="93"/>
        <end position="208"/>
    </location>
</feature>
<evidence type="ECO:0000256" key="7">
    <source>
        <dbReference type="ARBA" id="ARBA00022771"/>
    </source>
</evidence>
<evidence type="ECO:0000256" key="14">
    <source>
        <dbReference type="PROSITE-ProRule" id="PRU01256"/>
    </source>
</evidence>
<keyword evidence="11" id="KW-0539">Nucleus</keyword>